<dbReference type="EC" id="6.3.4.20" evidence="8"/>
<dbReference type="GO" id="GO:0046872">
    <property type="term" value="F:metal ion binding"/>
    <property type="evidence" value="ECO:0007669"/>
    <property type="project" value="UniProtKB-KW"/>
</dbReference>
<organism evidence="10 11">
    <name type="scientific">Candidatus Nealsonbacteria bacterium RIFOXYB1_FULL_40_15</name>
    <dbReference type="NCBI Taxonomy" id="1801677"/>
    <lineage>
        <taxon>Bacteria</taxon>
        <taxon>Candidatus Nealsoniibacteriota</taxon>
    </lineage>
</organism>
<dbReference type="GO" id="GO:0016874">
    <property type="term" value="F:ligase activity"/>
    <property type="evidence" value="ECO:0007669"/>
    <property type="project" value="UniProtKB-KW"/>
</dbReference>
<comment type="caution">
    <text evidence="10">The sequence shown here is derived from an EMBL/GenBank/DDBJ whole genome shotgun (WGS) entry which is preliminary data.</text>
</comment>
<evidence type="ECO:0000256" key="1">
    <source>
        <dbReference type="ARBA" id="ARBA00005061"/>
    </source>
</evidence>
<reference evidence="10 11" key="1">
    <citation type="journal article" date="2016" name="Nat. Commun.">
        <title>Thousands of microbial genomes shed light on interconnected biogeochemical processes in an aquifer system.</title>
        <authorList>
            <person name="Anantharaman K."/>
            <person name="Brown C.T."/>
            <person name="Hug L.A."/>
            <person name="Sharon I."/>
            <person name="Castelle C.J."/>
            <person name="Probst A.J."/>
            <person name="Thomas B.C."/>
            <person name="Singh A."/>
            <person name="Wilkins M.J."/>
            <person name="Karaoz U."/>
            <person name="Brodie E.L."/>
            <person name="Williams K.H."/>
            <person name="Hubbard S.S."/>
            <person name="Banfield J.F."/>
        </authorList>
    </citation>
    <scope>NUCLEOTIDE SEQUENCE [LARGE SCALE GENOMIC DNA]</scope>
</reference>
<keyword evidence="5" id="KW-0862">Zinc</keyword>
<evidence type="ECO:0000256" key="5">
    <source>
        <dbReference type="ARBA" id="ARBA00022833"/>
    </source>
</evidence>
<dbReference type="AlphaFoldDB" id="A0A1G2EPC8"/>
<sequence length="292" mass="34285">MQLMGNQSKKFHVWEKENEDKSIVNVIGQILKYKRGYIVRMPEKGGPVVCCMSGGADAVSNIFIMLNDFGYEVFPFFINRGQSAYQWERASIKHYDQLFKERFPKLYHETKEIKVNTPAREYKKDLREVKKKCYETEASAHVSYPARNSIIFLTGMEYALSLKNKGKDVTTLFVAHVASDTSYHCSLTWQRILNLEICHTFHDYQLQLISLPIEIEFGNYFDKDVYLKYCYKNGLDLTKTRTCIRKDEIQCGTCPCCWDRRRSFLEAGIKDETRYQKPYPEKSGRYYDSTLK</sequence>
<dbReference type="STRING" id="1801677.A2365_00785"/>
<evidence type="ECO:0000256" key="7">
    <source>
        <dbReference type="ARBA" id="ARBA00037993"/>
    </source>
</evidence>
<dbReference type="Pfam" id="PF06508">
    <property type="entry name" value="QueC"/>
    <property type="match status" value="1"/>
</dbReference>
<dbReference type="PANTHER" id="PTHR42914">
    <property type="entry name" value="7-CYANO-7-DEAZAGUANINE SYNTHASE"/>
    <property type="match status" value="1"/>
</dbReference>
<dbReference type="SUPFAM" id="SSF52402">
    <property type="entry name" value="Adenine nucleotide alpha hydrolases-like"/>
    <property type="match status" value="1"/>
</dbReference>
<evidence type="ECO:0000313" key="11">
    <source>
        <dbReference type="Proteomes" id="UP000177740"/>
    </source>
</evidence>
<protein>
    <recommendedName>
        <fullName evidence="8">7-cyano-7-deazaguanine synthase</fullName>
        <ecNumber evidence="8">6.3.4.20</ecNumber>
    </recommendedName>
</protein>
<dbReference type="Gene3D" id="3.40.50.620">
    <property type="entry name" value="HUPs"/>
    <property type="match status" value="1"/>
</dbReference>
<evidence type="ECO:0000256" key="3">
    <source>
        <dbReference type="ARBA" id="ARBA00022723"/>
    </source>
</evidence>
<dbReference type="GO" id="GO:0005524">
    <property type="term" value="F:ATP binding"/>
    <property type="evidence" value="ECO:0007669"/>
    <property type="project" value="UniProtKB-KW"/>
</dbReference>
<comment type="pathway">
    <text evidence="1">Purine metabolism; 7-cyano-7-deazaguanine biosynthesis.</text>
</comment>
<evidence type="ECO:0000256" key="6">
    <source>
        <dbReference type="ARBA" id="ARBA00022840"/>
    </source>
</evidence>
<dbReference type="InterPro" id="IPR014729">
    <property type="entry name" value="Rossmann-like_a/b/a_fold"/>
</dbReference>
<keyword evidence="2" id="KW-0436">Ligase</keyword>
<accession>A0A1G2EPC8</accession>
<keyword evidence="3" id="KW-0479">Metal-binding</keyword>
<comment type="similarity">
    <text evidence="7">Belongs to the QueC family.</text>
</comment>
<gene>
    <name evidence="10" type="ORF">A2365_00785</name>
</gene>
<evidence type="ECO:0000256" key="4">
    <source>
        <dbReference type="ARBA" id="ARBA00022741"/>
    </source>
</evidence>
<name>A0A1G2EPC8_9BACT</name>
<evidence type="ECO:0000256" key="9">
    <source>
        <dbReference type="ARBA" id="ARBA00047890"/>
    </source>
</evidence>
<dbReference type="InterPro" id="IPR018317">
    <property type="entry name" value="QueC"/>
</dbReference>
<keyword evidence="4" id="KW-0547">Nucleotide-binding</keyword>
<evidence type="ECO:0000256" key="2">
    <source>
        <dbReference type="ARBA" id="ARBA00022598"/>
    </source>
</evidence>
<evidence type="ECO:0000313" key="10">
    <source>
        <dbReference type="EMBL" id="OGZ27190.1"/>
    </source>
</evidence>
<dbReference type="PANTHER" id="PTHR42914:SF1">
    <property type="entry name" value="7-CYANO-7-DEAZAGUANINE SYNTHASE"/>
    <property type="match status" value="1"/>
</dbReference>
<evidence type="ECO:0000256" key="8">
    <source>
        <dbReference type="ARBA" id="ARBA00039149"/>
    </source>
</evidence>
<keyword evidence="6" id="KW-0067">ATP-binding</keyword>
<proteinExistence type="inferred from homology"/>
<dbReference type="EMBL" id="MHMM01000010">
    <property type="protein sequence ID" value="OGZ27190.1"/>
    <property type="molecule type" value="Genomic_DNA"/>
</dbReference>
<dbReference type="Proteomes" id="UP000177740">
    <property type="component" value="Unassembled WGS sequence"/>
</dbReference>
<comment type="catalytic activity">
    <reaction evidence="9">
        <text>7-carboxy-7-carbaguanine + NH4(+) + 2 ATP = 7-cyano-7-carbaguanine + 2 AMP + 2 diphosphate + 2 H(+)</text>
        <dbReference type="Rhea" id="RHEA:27982"/>
        <dbReference type="ChEBI" id="CHEBI:15378"/>
        <dbReference type="ChEBI" id="CHEBI:28938"/>
        <dbReference type="ChEBI" id="CHEBI:30616"/>
        <dbReference type="ChEBI" id="CHEBI:33019"/>
        <dbReference type="ChEBI" id="CHEBI:45075"/>
        <dbReference type="ChEBI" id="CHEBI:61036"/>
        <dbReference type="ChEBI" id="CHEBI:456215"/>
        <dbReference type="EC" id="6.3.4.20"/>
    </reaction>
</comment>